<dbReference type="InterPro" id="IPR002893">
    <property type="entry name" value="Znf_MYND"/>
</dbReference>
<protein>
    <recommendedName>
        <fullName evidence="5">MYND-type domain-containing protein</fullName>
    </recommendedName>
</protein>
<dbReference type="GO" id="GO:0008270">
    <property type="term" value="F:zinc ion binding"/>
    <property type="evidence" value="ECO:0007669"/>
    <property type="project" value="UniProtKB-KW"/>
</dbReference>
<dbReference type="OrthoDB" id="2980549at2759"/>
<dbReference type="Proteomes" id="UP000799118">
    <property type="component" value="Unassembled WGS sequence"/>
</dbReference>
<reference evidence="6" key="1">
    <citation type="journal article" date="2019" name="Environ. Microbiol.">
        <title>Fungal ecological strategies reflected in gene transcription - a case study of two litter decomposers.</title>
        <authorList>
            <person name="Barbi F."/>
            <person name="Kohler A."/>
            <person name="Barry K."/>
            <person name="Baskaran P."/>
            <person name="Daum C."/>
            <person name="Fauchery L."/>
            <person name="Ihrmark K."/>
            <person name="Kuo A."/>
            <person name="LaButti K."/>
            <person name="Lipzen A."/>
            <person name="Morin E."/>
            <person name="Grigoriev I.V."/>
            <person name="Henrissat B."/>
            <person name="Lindahl B."/>
            <person name="Martin F."/>
        </authorList>
    </citation>
    <scope>NUCLEOTIDE SEQUENCE</scope>
    <source>
        <strain evidence="6">JB14</strain>
    </source>
</reference>
<keyword evidence="1" id="KW-0479">Metal-binding</keyword>
<dbReference type="PROSITE" id="PS50865">
    <property type="entry name" value="ZF_MYND_2"/>
    <property type="match status" value="1"/>
</dbReference>
<evidence type="ECO:0000259" key="5">
    <source>
        <dbReference type="PROSITE" id="PS50865"/>
    </source>
</evidence>
<dbReference type="SUPFAM" id="SSF144232">
    <property type="entry name" value="HIT/MYND zinc finger-like"/>
    <property type="match status" value="1"/>
</dbReference>
<evidence type="ECO:0000256" key="2">
    <source>
        <dbReference type="ARBA" id="ARBA00022771"/>
    </source>
</evidence>
<evidence type="ECO:0000313" key="7">
    <source>
        <dbReference type="Proteomes" id="UP000799118"/>
    </source>
</evidence>
<gene>
    <name evidence="6" type="ORF">BT96DRAFT_475093</name>
</gene>
<feature type="domain" description="MYND-type" evidence="5">
    <location>
        <begin position="131"/>
        <end position="173"/>
    </location>
</feature>
<evidence type="ECO:0000256" key="1">
    <source>
        <dbReference type="ARBA" id="ARBA00022723"/>
    </source>
</evidence>
<evidence type="ECO:0000256" key="3">
    <source>
        <dbReference type="ARBA" id="ARBA00022833"/>
    </source>
</evidence>
<evidence type="ECO:0000313" key="6">
    <source>
        <dbReference type="EMBL" id="KAE9387760.1"/>
    </source>
</evidence>
<dbReference type="EMBL" id="ML769782">
    <property type="protein sequence ID" value="KAE9387760.1"/>
    <property type="molecule type" value="Genomic_DNA"/>
</dbReference>
<keyword evidence="7" id="KW-1185">Reference proteome</keyword>
<evidence type="ECO:0000256" key="4">
    <source>
        <dbReference type="PROSITE-ProRule" id="PRU00134"/>
    </source>
</evidence>
<organism evidence="6 7">
    <name type="scientific">Gymnopus androsaceus JB14</name>
    <dbReference type="NCBI Taxonomy" id="1447944"/>
    <lineage>
        <taxon>Eukaryota</taxon>
        <taxon>Fungi</taxon>
        <taxon>Dikarya</taxon>
        <taxon>Basidiomycota</taxon>
        <taxon>Agaricomycotina</taxon>
        <taxon>Agaricomycetes</taxon>
        <taxon>Agaricomycetidae</taxon>
        <taxon>Agaricales</taxon>
        <taxon>Marasmiineae</taxon>
        <taxon>Omphalotaceae</taxon>
        <taxon>Gymnopus</taxon>
    </lineage>
</organism>
<dbReference type="Gene3D" id="6.10.140.2220">
    <property type="match status" value="1"/>
</dbReference>
<keyword evidence="3" id="KW-0862">Zinc</keyword>
<sequence length="185" mass="21599">MDFHVGGTWRLGMMCLDCALRYGSHASVILALEVGILSTIWRFSTVRHRYSSNEKLTDGKFLFETIGSFSLYRSVQKVLEKALRRKSFVRVVQRHRDEFPEDELQTRFRAVVSRRVSLREQLEKSSNLRYCSYSECTAPPSVKFLLCSQCGTACYCSRQCQKLHWNSWHRDYCEKVARRSAGKSY</sequence>
<dbReference type="Pfam" id="PF01753">
    <property type="entry name" value="zf-MYND"/>
    <property type="match status" value="1"/>
</dbReference>
<accession>A0A6A4GR39</accession>
<dbReference type="AlphaFoldDB" id="A0A6A4GR39"/>
<dbReference type="PROSITE" id="PS01360">
    <property type="entry name" value="ZF_MYND_1"/>
    <property type="match status" value="1"/>
</dbReference>
<name>A0A6A4GR39_9AGAR</name>
<keyword evidence="2 4" id="KW-0863">Zinc-finger</keyword>
<proteinExistence type="predicted"/>